<evidence type="ECO:0000313" key="6">
    <source>
        <dbReference type="EMBL" id="THG28828.1"/>
    </source>
</evidence>
<keyword evidence="4 5" id="KW-0472">Membrane</keyword>
<evidence type="ECO:0000256" key="4">
    <source>
        <dbReference type="ARBA" id="ARBA00023136"/>
    </source>
</evidence>
<dbReference type="OrthoDB" id="9808930at2"/>
<accession>A0A4S4FFU5</accession>
<keyword evidence="7" id="KW-1185">Reference proteome</keyword>
<protein>
    <submittedName>
        <fullName evidence="6">DUF4870 domain-containing protein</fullName>
    </submittedName>
</protein>
<evidence type="ECO:0000256" key="3">
    <source>
        <dbReference type="ARBA" id="ARBA00022989"/>
    </source>
</evidence>
<evidence type="ECO:0000313" key="7">
    <source>
        <dbReference type="Proteomes" id="UP000309133"/>
    </source>
</evidence>
<evidence type="ECO:0000256" key="2">
    <source>
        <dbReference type="ARBA" id="ARBA00022692"/>
    </source>
</evidence>
<dbReference type="AlphaFoldDB" id="A0A4S4FFU5"/>
<name>A0A4S4FFU5_9MICO</name>
<comment type="subcellular location">
    <subcellularLocation>
        <location evidence="1">Membrane</location>
        <topology evidence="1">Multi-pass membrane protein</topology>
    </subcellularLocation>
</comment>
<feature type="transmembrane region" description="Helical" evidence="5">
    <location>
        <begin position="53"/>
        <end position="86"/>
    </location>
</feature>
<dbReference type="InterPro" id="IPR019109">
    <property type="entry name" value="MamF_MmsF"/>
</dbReference>
<proteinExistence type="predicted"/>
<dbReference type="EMBL" id="SSSM01000006">
    <property type="protein sequence ID" value="THG28828.1"/>
    <property type="molecule type" value="Genomic_DNA"/>
</dbReference>
<reference evidence="6 7" key="1">
    <citation type="submission" date="2019-04" db="EMBL/GenBank/DDBJ databases">
        <authorList>
            <person name="Jiang L."/>
        </authorList>
    </citation>
    <scope>NUCLEOTIDE SEQUENCE [LARGE SCALE GENOMIC DNA]</scope>
    <source>
        <strain evidence="6 7">YIM 131853</strain>
    </source>
</reference>
<dbReference type="Proteomes" id="UP000309133">
    <property type="component" value="Unassembled WGS sequence"/>
</dbReference>
<dbReference type="Pfam" id="PF09685">
    <property type="entry name" value="MamF_MmsF"/>
    <property type="match status" value="1"/>
</dbReference>
<organism evidence="6 7">
    <name type="scientific">Naasia lichenicola</name>
    <dbReference type="NCBI Taxonomy" id="2565933"/>
    <lineage>
        <taxon>Bacteria</taxon>
        <taxon>Bacillati</taxon>
        <taxon>Actinomycetota</taxon>
        <taxon>Actinomycetes</taxon>
        <taxon>Micrococcales</taxon>
        <taxon>Microbacteriaceae</taxon>
        <taxon>Naasia</taxon>
    </lineage>
</organism>
<gene>
    <name evidence="6" type="ORF">E6C64_18500</name>
</gene>
<comment type="caution">
    <text evidence="6">The sequence shown here is derived from an EMBL/GenBank/DDBJ whole genome shotgun (WGS) entry which is preliminary data.</text>
</comment>
<feature type="transmembrane region" description="Helical" evidence="5">
    <location>
        <begin position="12"/>
        <end position="32"/>
    </location>
</feature>
<keyword evidence="2 5" id="KW-0812">Transmembrane</keyword>
<evidence type="ECO:0000256" key="1">
    <source>
        <dbReference type="ARBA" id="ARBA00004141"/>
    </source>
</evidence>
<evidence type="ECO:0000256" key="5">
    <source>
        <dbReference type="SAM" id="Phobius"/>
    </source>
</evidence>
<keyword evidence="3 5" id="KW-1133">Transmembrane helix</keyword>
<sequence length="108" mass="12269">MSPEDQRLYSTLLHIAGIFFSWLSALIGYLLLKDRGGFIRDHARQELNWQLTVTGALIVSYILFFLVIGFFTLIAVYILAIVFGILSAMAANRGEHYRFPLAIQFIKA</sequence>